<dbReference type="InterPro" id="IPR003488">
    <property type="entry name" value="DprA"/>
</dbReference>
<evidence type="ECO:0000256" key="1">
    <source>
        <dbReference type="ARBA" id="ARBA00006525"/>
    </source>
</evidence>
<dbReference type="RefSeq" id="WP_379713409.1">
    <property type="nucleotide sequence ID" value="NZ_JBHTBS010000007.1"/>
</dbReference>
<comment type="caution">
    <text evidence="5">The sequence shown here is derived from an EMBL/GenBank/DDBJ whole genome shotgun (WGS) entry which is preliminary data.</text>
</comment>
<feature type="domain" description="DprA winged helix" evidence="4">
    <location>
        <begin position="305"/>
        <end position="363"/>
    </location>
</feature>
<dbReference type="PANTHER" id="PTHR43022:SF1">
    <property type="entry name" value="PROTEIN SMF"/>
    <property type="match status" value="1"/>
</dbReference>
<evidence type="ECO:0000259" key="4">
    <source>
        <dbReference type="Pfam" id="PF17782"/>
    </source>
</evidence>
<evidence type="ECO:0000313" key="6">
    <source>
        <dbReference type="Proteomes" id="UP001596472"/>
    </source>
</evidence>
<gene>
    <name evidence="5" type="primary">dprA</name>
    <name evidence="5" type="ORF">ACFQY0_13845</name>
</gene>
<dbReference type="InterPro" id="IPR041614">
    <property type="entry name" value="DprA_WH"/>
</dbReference>
<dbReference type="PANTHER" id="PTHR43022">
    <property type="entry name" value="PROTEIN SMF"/>
    <property type="match status" value="1"/>
</dbReference>
<feature type="domain" description="Smf/DprA SLOG" evidence="3">
    <location>
        <begin position="77"/>
        <end position="286"/>
    </location>
</feature>
<dbReference type="Pfam" id="PF17782">
    <property type="entry name" value="WHD_DprA"/>
    <property type="match status" value="1"/>
</dbReference>
<organism evidence="5 6">
    <name type="scientific">Haloferula chungangensis</name>
    <dbReference type="NCBI Taxonomy" id="1048331"/>
    <lineage>
        <taxon>Bacteria</taxon>
        <taxon>Pseudomonadati</taxon>
        <taxon>Verrucomicrobiota</taxon>
        <taxon>Verrucomicrobiia</taxon>
        <taxon>Verrucomicrobiales</taxon>
        <taxon>Verrucomicrobiaceae</taxon>
        <taxon>Haloferula</taxon>
    </lineage>
</organism>
<dbReference type="InterPro" id="IPR010994">
    <property type="entry name" value="RuvA_2-like"/>
</dbReference>
<dbReference type="EMBL" id="JBHTBS010000007">
    <property type="protein sequence ID" value="MFC7338272.1"/>
    <property type="molecule type" value="Genomic_DNA"/>
</dbReference>
<dbReference type="Proteomes" id="UP001596472">
    <property type="component" value="Unassembled WGS sequence"/>
</dbReference>
<dbReference type="Pfam" id="PF02481">
    <property type="entry name" value="DNA_processg_A"/>
    <property type="match status" value="1"/>
</dbReference>
<name>A0ABW2L7D9_9BACT</name>
<dbReference type="InterPro" id="IPR036388">
    <property type="entry name" value="WH-like_DNA-bd_sf"/>
</dbReference>
<sequence length="369" mass="40111">MLEHLLALNQLPKLGPVRIRRLIESFGSAENALAARKDQLMRVDGIGPEIAGILTDWESHADPAAELRELKERNLSVILPDDTSFPPQLRESYDCPLLLYVWGEIQERDRHAIGIVGTRRCSIYGKNSSKKLSFQLAHAGFTVISGLARGIDTTAHEAAIAAGGRTIAVIGSGLAKIFPAENLPLAEMIADGKGAVVSEFPLHTAPDKKTFPQRNRIVAAWSKALIVSESPLWSGSLITANLATEYGRPVYAVPGPIDRPSSAGCNRLIRDGATLLTDASELLDDLGSLNFSKVPRPTTKPDTPEEKPDLPTLTEDEQTILTALGSDESPIDRLIDLTNLPPATVSATLLKLEMKRLVRPLPGFRYIKR</sequence>
<protein>
    <submittedName>
        <fullName evidence="5">DNA-processing protein DprA</fullName>
    </submittedName>
</protein>
<evidence type="ECO:0000313" key="5">
    <source>
        <dbReference type="EMBL" id="MFC7338272.1"/>
    </source>
</evidence>
<keyword evidence="6" id="KW-1185">Reference proteome</keyword>
<feature type="region of interest" description="Disordered" evidence="2">
    <location>
        <begin position="293"/>
        <end position="313"/>
    </location>
</feature>
<proteinExistence type="inferred from homology"/>
<evidence type="ECO:0000259" key="3">
    <source>
        <dbReference type="Pfam" id="PF02481"/>
    </source>
</evidence>
<comment type="similarity">
    <text evidence="1">Belongs to the DprA/Smf family.</text>
</comment>
<reference evidence="6" key="1">
    <citation type="journal article" date="2019" name="Int. J. Syst. Evol. Microbiol.">
        <title>The Global Catalogue of Microorganisms (GCM) 10K type strain sequencing project: providing services to taxonomists for standard genome sequencing and annotation.</title>
        <authorList>
            <consortium name="The Broad Institute Genomics Platform"/>
            <consortium name="The Broad Institute Genome Sequencing Center for Infectious Disease"/>
            <person name="Wu L."/>
            <person name="Ma J."/>
        </authorList>
    </citation>
    <scope>NUCLEOTIDE SEQUENCE [LARGE SCALE GENOMIC DNA]</scope>
    <source>
        <strain evidence="6">CGMCC 4.1467</strain>
    </source>
</reference>
<dbReference type="SUPFAM" id="SSF102405">
    <property type="entry name" value="MCP/YpsA-like"/>
    <property type="match status" value="1"/>
</dbReference>
<accession>A0ABW2L7D9</accession>
<evidence type="ECO:0000256" key="2">
    <source>
        <dbReference type="SAM" id="MobiDB-lite"/>
    </source>
</evidence>
<dbReference type="Gene3D" id="3.40.50.450">
    <property type="match status" value="1"/>
</dbReference>
<dbReference type="SUPFAM" id="SSF47781">
    <property type="entry name" value="RuvA domain 2-like"/>
    <property type="match status" value="1"/>
</dbReference>
<dbReference type="InterPro" id="IPR057666">
    <property type="entry name" value="DrpA_SLOG"/>
</dbReference>
<dbReference type="NCBIfam" id="TIGR00732">
    <property type="entry name" value="dprA"/>
    <property type="match status" value="1"/>
</dbReference>
<dbReference type="Gene3D" id="1.10.10.10">
    <property type="entry name" value="Winged helix-like DNA-binding domain superfamily/Winged helix DNA-binding domain"/>
    <property type="match status" value="1"/>
</dbReference>